<dbReference type="Gramene" id="OB03G43870.1">
    <property type="protein sequence ID" value="OB03G43870.1"/>
    <property type="gene ID" value="OB03G43870"/>
</dbReference>
<name>J3LTL1_ORYBR</name>
<dbReference type="HOGENOM" id="CLU_2678290_0_0_1"/>
<protein>
    <submittedName>
        <fullName evidence="1">Uncharacterized protein</fullName>
    </submittedName>
</protein>
<proteinExistence type="predicted"/>
<evidence type="ECO:0000313" key="2">
    <source>
        <dbReference type="Proteomes" id="UP000006038"/>
    </source>
</evidence>
<dbReference type="EnsemblPlants" id="OB03G43870.1">
    <property type="protein sequence ID" value="OB03G43870.1"/>
    <property type="gene ID" value="OB03G43870"/>
</dbReference>
<reference evidence="1" key="1">
    <citation type="journal article" date="2013" name="Nat. Commun.">
        <title>Whole-genome sequencing of Oryza brachyantha reveals mechanisms underlying Oryza genome evolution.</title>
        <authorList>
            <person name="Chen J."/>
            <person name="Huang Q."/>
            <person name="Gao D."/>
            <person name="Wang J."/>
            <person name="Lang Y."/>
            <person name="Liu T."/>
            <person name="Li B."/>
            <person name="Bai Z."/>
            <person name="Luis Goicoechea J."/>
            <person name="Liang C."/>
            <person name="Chen C."/>
            <person name="Zhang W."/>
            <person name="Sun S."/>
            <person name="Liao Y."/>
            <person name="Zhang X."/>
            <person name="Yang L."/>
            <person name="Song C."/>
            <person name="Wang M."/>
            <person name="Shi J."/>
            <person name="Liu G."/>
            <person name="Liu J."/>
            <person name="Zhou H."/>
            <person name="Zhou W."/>
            <person name="Yu Q."/>
            <person name="An N."/>
            <person name="Chen Y."/>
            <person name="Cai Q."/>
            <person name="Wang B."/>
            <person name="Liu B."/>
            <person name="Min J."/>
            <person name="Huang Y."/>
            <person name="Wu H."/>
            <person name="Li Z."/>
            <person name="Zhang Y."/>
            <person name="Yin Y."/>
            <person name="Song W."/>
            <person name="Jiang J."/>
            <person name="Jackson S.A."/>
            <person name="Wing R.A."/>
            <person name="Wang J."/>
            <person name="Chen M."/>
        </authorList>
    </citation>
    <scope>NUCLEOTIDE SEQUENCE [LARGE SCALE GENOMIC DNA]</scope>
    <source>
        <strain evidence="1">cv. IRGC 101232</strain>
    </source>
</reference>
<evidence type="ECO:0000313" key="1">
    <source>
        <dbReference type="EnsemblPlants" id="OB03G43870.1"/>
    </source>
</evidence>
<dbReference type="AlphaFoldDB" id="J3LTL1"/>
<keyword evidence="2" id="KW-1185">Reference proteome</keyword>
<organism evidence="1">
    <name type="scientific">Oryza brachyantha</name>
    <name type="common">malo sina</name>
    <dbReference type="NCBI Taxonomy" id="4533"/>
    <lineage>
        <taxon>Eukaryota</taxon>
        <taxon>Viridiplantae</taxon>
        <taxon>Streptophyta</taxon>
        <taxon>Embryophyta</taxon>
        <taxon>Tracheophyta</taxon>
        <taxon>Spermatophyta</taxon>
        <taxon>Magnoliopsida</taxon>
        <taxon>Liliopsida</taxon>
        <taxon>Poales</taxon>
        <taxon>Poaceae</taxon>
        <taxon>BOP clade</taxon>
        <taxon>Oryzoideae</taxon>
        <taxon>Oryzeae</taxon>
        <taxon>Oryzinae</taxon>
        <taxon>Oryza</taxon>
    </lineage>
</organism>
<dbReference type="Proteomes" id="UP000006038">
    <property type="component" value="Chromosome 3"/>
</dbReference>
<accession>J3LTL1</accession>
<reference evidence="1" key="2">
    <citation type="submission" date="2013-04" db="UniProtKB">
        <authorList>
            <consortium name="EnsemblPlants"/>
        </authorList>
    </citation>
    <scope>IDENTIFICATION</scope>
</reference>
<sequence>MGFSSRGPVSSQIRRQFHSIPLRSLLLPFPSLPVLYQLSSPRLQAKSPFPKASSPLQTLEPLSLSVCACDPDGGG</sequence>